<evidence type="ECO:0000313" key="4">
    <source>
        <dbReference type="EMBL" id="SEC06311.1"/>
    </source>
</evidence>
<dbReference type="GO" id="GO:0005886">
    <property type="term" value="C:plasma membrane"/>
    <property type="evidence" value="ECO:0007669"/>
    <property type="project" value="InterPro"/>
</dbReference>
<dbReference type="EMBL" id="FNSC01000001">
    <property type="protein sequence ID" value="SEC06311.1"/>
    <property type="molecule type" value="Genomic_DNA"/>
</dbReference>
<dbReference type="AlphaFoldDB" id="A0A1H4PG45"/>
<evidence type="ECO:0000256" key="1">
    <source>
        <dbReference type="ARBA" id="ARBA00004167"/>
    </source>
</evidence>
<name>A0A1H4PG45_PSEAG</name>
<dbReference type="PANTHER" id="PTHR10264:SF83">
    <property type="entry name" value="BLL5629 PROTEIN"/>
    <property type="match status" value="1"/>
</dbReference>
<dbReference type="CDD" id="cd13438">
    <property type="entry name" value="SPFH_eoslipins_u2"/>
    <property type="match status" value="1"/>
</dbReference>
<dbReference type="STRING" id="53406.SAMN05421553_0258"/>
<protein>
    <submittedName>
        <fullName evidence="4">SPFH domain / Band 7 family protein</fullName>
    </submittedName>
</protein>
<dbReference type="Pfam" id="PF01145">
    <property type="entry name" value="Band_7"/>
    <property type="match status" value="1"/>
</dbReference>
<dbReference type="Proteomes" id="UP000242849">
    <property type="component" value="Unassembled WGS sequence"/>
</dbReference>
<dbReference type="PRINTS" id="PR00721">
    <property type="entry name" value="STOMATIN"/>
</dbReference>
<proteinExistence type="inferred from homology"/>
<dbReference type="InterPro" id="IPR001107">
    <property type="entry name" value="Band_7"/>
</dbReference>
<dbReference type="RefSeq" id="WP_090375661.1">
    <property type="nucleotide sequence ID" value="NZ_CP156749.1"/>
</dbReference>
<dbReference type="InterPro" id="IPR001972">
    <property type="entry name" value="Stomatin_HflK_fam"/>
</dbReference>
<evidence type="ECO:0000256" key="2">
    <source>
        <dbReference type="ARBA" id="ARBA00008164"/>
    </source>
</evidence>
<evidence type="ECO:0000259" key="3">
    <source>
        <dbReference type="SMART" id="SM00244"/>
    </source>
</evidence>
<dbReference type="OrthoDB" id="5501731at2"/>
<feature type="domain" description="Band 7" evidence="3">
    <location>
        <begin position="148"/>
        <end position="307"/>
    </location>
</feature>
<dbReference type="SMART" id="SM00244">
    <property type="entry name" value="PHB"/>
    <property type="match status" value="1"/>
</dbReference>
<comment type="subcellular location">
    <subcellularLocation>
        <location evidence="1">Membrane</location>
        <topology evidence="1">Single-pass membrane protein</topology>
    </subcellularLocation>
</comment>
<reference evidence="5" key="1">
    <citation type="submission" date="2016-10" db="EMBL/GenBank/DDBJ databases">
        <authorList>
            <person name="Varghese N."/>
            <person name="Submissions S."/>
        </authorList>
    </citation>
    <scope>NUCLEOTIDE SEQUENCE [LARGE SCALE GENOMIC DNA]</scope>
    <source>
        <strain evidence="5">DSM 12111</strain>
    </source>
</reference>
<accession>A0A1H4PG45</accession>
<dbReference type="PANTHER" id="PTHR10264">
    <property type="entry name" value="BAND 7 PROTEIN-RELATED"/>
    <property type="match status" value="1"/>
</dbReference>
<keyword evidence="5" id="KW-1185">Reference proteome</keyword>
<sequence>MNMFKRLVVKKNERAMLYAEGDFQTILEPGLYRRFDPRNRLSVEVFSLNCPRFEHRLTGYLRKEQPALIERHFERFDTAEHEAGLRYEDGMLVEILPPGSRRLYWKGQNEQRLERIDLSQEYRLDAALVALLTQPGLRSQALQGLDAVLLTQVPAFQVGVLKVNGEVIELLPAGHYGFWRFNRQINVELVDIRIQVLEVSGQEILTRDKISLRLNLAANWHYSDVLLAHSRLAKPQEHLYRELQFGLRAAVGTRTLDELLENKQLIDEAVSSHLAAKLPGCGLEVSSLGVRDIILPGEMKTLLAQVVAAEKAAQANVIRRREETSATRSLLNTAKVMEDNPTALRLKELETLERVAERIDRISVFGGLDQVLNGLVSLAPK</sequence>
<evidence type="ECO:0000313" key="5">
    <source>
        <dbReference type="Proteomes" id="UP000242849"/>
    </source>
</evidence>
<dbReference type="Gene3D" id="3.30.479.30">
    <property type="entry name" value="Band 7 domain"/>
    <property type="match status" value="1"/>
</dbReference>
<dbReference type="Gene3D" id="6.10.250.2090">
    <property type="match status" value="1"/>
</dbReference>
<comment type="similarity">
    <text evidence="2">Belongs to the band 7/mec-2 family.</text>
</comment>
<organism evidence="4 5">
    <name type="scientific">Pseudomonas anguilliseptica</name>
    <dbReference type="NCBI Taxonomy" id="53406"/>
    <lineage>
        <taxon>Bacteria</taxon>
        <taxon>Pseudomonadati</taxon>
        <taxon>Pseudomonadota</taxon>
        <taxon>Gammaproteobacteria</taxon>
        <taxon>Pseudomonadales</taxon>
        <taxon>Pseudomonadaceae</taxon>
        <taxon>Pseudomonas</taxon>
    </lineage>
</organism>
<dbReference type="SUPFAM" id="SSF117892">
    <property type="entry name" value="Band 7/SPFH domain"/>
    <property type="match status" value="1"/>
</dbReference>
<dbReference type="InterPro" id="IPR036013">
    <property type="entry name" value="Band_7/SPFH_dom_sf"/>
</dbReference>
<gene>
    <name evidence="4" type="ORF">SAMN05421553_0258</name>
</gene>
<dbReference type="InterPro" id="IPR043202">
    <property type="entry name" value="Band-7_stomatin-like"/>
</dbReference>